<dbReference type="PANTHER" id="PTHR43798">
    <property type="entry name" value="MONOACYLGLYCEROL LIPASE"/>
    <property type="match status" value="1"/>
</dbReference>
<name>A0A4Y7SYA4_COPMI</name>
<keyword evidence="3" id="KW-1185">Reference proteome</keyword>
<organism evidence="2 3">
    <name type="scientific">Coprinellus micaceus</name>
    <name type="common">Glistening ink-cap mushroom</name>
    <name type="synonym">Coprinus micaceus</name>
    <dbReference type="NCBI Taxonomy" id="71717"/>
    <lineage>
        <taxon>Eukaryota</taxon>
        <taxon>Fungi</taxon>
        <taxon>Dikarya</taxon>
        <taxon>Basidiomycota</taxon>
        <taxon>Agaricomycotina</taxon>
        <taxon>Agaricomycetes</taxon>
        <taxon>Agaricomycetidae</taxon>
        <taxon>Agaricales</taxon>
        <taxon>Agaricineae</taxon>
        <taxon>Psathyrellaceae</taxon>
        <taxon>Coprinellus</taxon>
    </lineage>
</organism>
<proteinExistence type="predicted"/>
<comment type="caution">
    <text evidence="2">The sequence shown here is derived from an EMBL/GenBank/DDBJ whole genome shotgun (WGS) entry which is preliminary data.</text>
</comment>
<sequence>MKPNSYPPTTIIPWEAIVPRLLLPIYPPPEPLVPLERPSLPTKQRAVSFGAPYTLSTHIIPACYLRTGRFEPIPPAPAGNLSKEERARVQARYRHELRVERGPMITDGHPKVLWNCLNRYVRKGINRSNGTGLTLFFAHANGFPKEIWEPTLAALLSPTADRLIDEVWCWEAVQHGDSSLLNRGSLSKYFDWSDNTRDILNFFFNFLPTETHTTSLPLHLARLSARESMHRQEAGFSSRKLMIVGHSYGGCTSTLATENYPHLVDSLVLIDPVIPKPFVTRDIFNEAEAKTDGLLLNSLVRRDTWKTRDEVLTSYLKNPFFRAWHPDVLKIYIEAGIYDTTDGEGNAVVKLKMPGIYESVVFAERTVGHEAWQGLPNVPERIPIRWIVPDRSDADEFGPPGATAERCWVRPKNASNIKIAGAGHLIAQERPVEVGEDLRDFVLEVYSDLHRSAKVRANL</sequence>
<feature type="domain" description="AB hydrolase-1" evidence="1">
    <location>
        <begin position="135"/>
        <end position="434"/>
    </location>
</feature>
<gene>
    <name evidence="2" type="ORF">FA13DRAFT_1737052</name>
</gene>
<dbReference type="Pfam" id="PF12697">
    <property type="entry name" value="Abhydrolase_6"/>
    <property type="match status" value="1"/>
</dbReference>
<dbReference type="STRING" id="71717.A0A4Y7SYA4"/>
<evidence type="ECO:0000313" key="3">
    <source>
        <dbReference type="Proteomes" id="UP000298030"/>
    </source>
</evidence>
<evidence type="ECO:0000313" key="2">
    <source>
        <dbReference type="EMBL" id="TEB26847.1"/>
    </source>
</evidence>
<accession>A0A4Y7SYA4</accession>
<dbReference type="PANTHER" id="PTHR43798:SF33">
    <property type="entry name" value="HYDROLASE, PUTATIVE (AFU_ORTHOLOGUE AFUA_2G14860)-RELATED"/>
    <property type="match status" value="1"/>
</dbReference>
<dbReference type="AlphaFoldDB" id="A0A4Y7SYA4"/>
<protein>
    <submittedName>
        <fullName evidence="2">Alpha/beta-hydrolase</fullName>
    </submittedName>
</protein>
<dbReference type="Gene3D" id="3.40.50.1820">
    <property type="entry name" value="alpha/beta hydrolase"/>
    <property type="match status" value="1"/>
</dbReference>
<dbReference type="GO" id="GO:0016020">
    <property type="term" value="C:membrane"/>
    <property type="evidence" value="ECO:0007669"/>
    <property type="project" value="TreeGrafter"/>
</dbReference>
<dbReference type="SUPFAM" id="SSF53474">
    <property type="entry name" value="alpha/beta-Hydrolases"/>
    <property type="match status" value="1"/>
</dbReference>
<keyword evidence="2" id="KW-0378">Hydrolase</keyword>
<dbReference type="EMBL" id="QPFP01000045">
    <property type="protein sequence ID" value="TEB26847.1"/>
    <property type="molecule type" value="Genomic_DNA"/>
</dbReference>
<reference evidence="2 3" key="1">
    <citation type="journal article" date="2019" name="Nat. Ecol. Evol.">
        <title>Megaphylogeny resolves global patterns of mushroom evolution.</title>
        <authorList>
            <person name="Varga T."/>
            <person name="Krizsan K."/>
            <person name="Foldi C."/>
            <person name="Dima B."/>
            <person name="Sanchez-Garcia M."/>
            <person name="Sanchez-Ramirez S."/>
            <person name="Szollosi G.J."/>
            <person name="Szarkandi J.G."/>
            <person name="Papp V."/>
            <person name="Albert L."/>
            <person name="Andreopoulos W."/>
            <person name="Angelini C."/>
            <person name="Antonin V."/>
            <person name="Barry K.W."/>
            <person name="Bougher N.L."/>
            <person name="Buchanan P."/>
            <person name="Buyck B."/>
            <person name="Bense V."/>
            <person name="Catcheside P."/>
            <person name="Chovatia M."/>
            <person name="Cooper J."/>
            <person name="Damon W."/>
            <person name="Desjardin D."/>
            <person name="Finy P."/>
            <person name="Geml J."/>
            <person name="Haridas S."/>
            <person name="Hughes K."/>
            <person name="Justo A."/>
            <person name="Karasinski D."/>
            <person name="Kautmanova I."/>
            <person name="Kiss B."/>
            <person name="Kocsube S."/>
            <person name="Kotiranta H."/>
            <person name="LaButti K.M."/>
            <person name="Lechner B.E."/>
            <person name="Liimatainen K."/>
            <person name="Lipzen A."/>
            <person name="Lukacs Z."/>
            <person name="Mihaltcheva S."/>
            <person name="Morgado L.N."/>
            <person name="Niskanen T."/>
            <person name="Noordeloos M.E."/>
            <person name="Ohm R.A."/>
            <person name="Ortiz-Santana B."/>
            <person name="Ovrebo C."/>
            <person name="Racz N."/>
            <person name="Riley R."/>
            <person name="Savchenko A."/>
            <person name="Shiryaev A."/>
            <person name="Soop K."/>
            <person name="Spirin V."/>
            <person name="Szebenyi C."/>
            <person name="Tomsovsky M."/>
            <person name="Tulloss R.E."/>
            <person name="Uehling J."/>
            <person name="Grigoriev I.V."/>
            <person name="Vagvolgyi C."/>
            <person name="Papp T."/>
            <person name="Martin F.M."/>
            <person name="Miettinen O."/>
            <person name="Hibbett D.S."/>
            <person name="Nagy L.G."/>
        </authorList>
    </citation>
    <scope>NUCLEOTIDE SEQUENCE [LARGE SCALE GENOMIC DNA]</scope>
    <source>
        <strain evidence="2 3">FP101781</strain>
    </source>
</reference>
<dbReference type="OrthoDB" id="94039at2759"/>
<evidence type="ECO:0000259" key="1">
    <source>
        <dbReference type="Pfam" id="PF12697"/>
    </source>
</evidence>
<dbReference type="InterPro" id="IPR050266">
    <property type="entry name" value="AB_hydrolase_sf"/>
</dbReference>
<dbReference type="Proteomes" id="UP000298030">
    <property type="component" value="Unassembled WGS sequence"/>
</dbReference>
<dbReference type="InterPro" id="IPR029058">
    <property type="entry name" value="AB_hydrolase_fold"/>
</dbReference>
<dbReference type="GO" id="GO:0016787">
    <property type="term" value="F:hydrolase activity"/>
    <property type="evidence" value="ECO:0007669"/>
    <property type="project" value="UniProtKB-KW"/>
</dbReference>
<dbReference type="InterPro" id="IPR000073">
    <property type="entry name" value="AB_hydrolase_1"/>
</dbReference>